<feature type="region of interest" description="Disordered" evidence="1">
    <location>
        <begin position="1319"/>
        <end position="1343"/>
    </location>
</feature>
<evidence type="ECO:0000256" key="1">
    <source>
        <dbReference type="SAM" id="MobiDB-lite"/>
    </source>
</evidence>
<accession>A0A8T1G297</accession>
<dbReference type="Proteomes" id="UP000697107">
    <property type="component" value="Unassembled WGS sequence"/>
</dbReference>
<feature type="region of interest" description="Disordered" evidence="1">
    <location>
        <begin position="1154"/>
        <end position="1173"/>
    </location>
</feature>
<organism evidence="2 3">
    <name type="scientific">Phytophthora cactorum</name>
    <dbReference type="NCBI Taxonomy" id="29920"/>
    <lineage>
        <taxon>Eukaryota</taxon>
        <taxon>Sar</taxon>
        <taxon>Stramenopiles</taxon>
        <taxon>Oomycota</taxon>
        <taxon>Peronosporomycetes</taxon>
        <taxon>Peronosporales</taxon>
        <taxon>Peronosporaceae</taxon>
        <taxon>Phytophthora</taxon>
    </lineage>
</organism>
<feature type="region of interest" description="Disordered" evidence="1">
    <location>
        <begin position="988"/>
        <end position="1021"/>
    </location>
</feature>
<sequence>MGRRVVQVCGAPTAIALGAERNENIFKPGCALQTADDNVVLRSGDNSLRVVDAQKFCAGTLDVRHVVQLPPNVMFSERNATGKFGAAWDNSGARAAYVVDFQAGEVAARPLPSMNEQIADAFVDAKGDRIAVVGATTGNLALGALDSAEGLALFMADKWKFAIVTTESSLYYFQVDQDLRNTSVKRLALDHRILNGAWIDQDTAFAMLLANGQISIASVNDEGCFECLSISTTSTMSKRPSLSALLGKAVSAALQLVWVGQEQQLVVDFGTTCAAFKLEIVAEEASSEIADDPNKWTDLFTTGAFAKRSRQVLTGLDTKSSDIDECIRKLLKGKSSPSPNGLLDTAKIALSRTEDVFEDSYFMLLCIIHQQLAGDSVNNGNSRDPIDCIGKSLKLMQMLVSLTISMEAPMVRQISSRLLSALPGCATKSDRKKYYLKEIAAISLQVRKRLGGVSEREDCVTQNPGEASHIISLCQRIIEHEDGLLVAGSIVKGERIKDPLVERLRGLVASYTLLCCYLHENGVMIDLQHIFSFSSPSFFKRKEMLCCFLRPWLRRIDDSRRTVPEPNDAVNQVVKFAAESDTLHLLVNFCTARMVYGDNDELYTIQLSLLEDATAMNPTKAAAALAWGMPEQKIPTRHLKRYKGLRQVIQQSSMTMSLEESEIQNQQLQTYIRRSFQGNLQFEKLAHNNTNDIDVLVNCCCDPEVLQIMSVLAKCEVVATSNENSLRGTPVFEPRGDSHENTETLLPVRTEPEQTPIPTTDPVQISESLISRDEVIALLQAQTRHLEEKIHAVTTAGRSEEAQTKDIIQGKERGTSEVLPEKLDASRKTVVDLADVQKMARISLQVRDLSRHRYSSVNSEANKQANPLLKPAQRHDSVRNALKLFRLRQENCGHTTGETGESATANENGAPNVGNGVSCTSDTKTSHVTQTPAVSSRTDKQKRAGVRRTSSRNQRGSENHHVLAKEPVYPLRLEYGIDNASLKLLGRKANAQQRNPSVKRRHFVDQEREGPPKAHSPNPRALHASLDTTEVIQLKTVSAQTNDSIEIAVAPASAAKETNESANTQQNDIRPEKGSPMAQECEDKRSSVLVNMNNAQKGVGVQCRLNESGPTNDGRRKRSPPPLSIVDKYPVWVDLNGGSHFKEKKYLQVARFGDSNATDPTTNNDATDDSALIMMPPSVPTVLVPRKVISEDGSDENQSDGQRSPGGSTCSGHSREHDTAEQMGDAMKTKYRTRYREHYPVRERLNSKGSDGREAAGGINSLIDLRDNMQRMTQRLRVLETCANSIDEEFKISQKRLSRIGDSVSSRSRVLDGIDEVMEMTEEAGHQEGDSKPRRGLLSKKASSDMEAAKKLLEAIQQLTTSKDDQ</sequence>
<feature type="region of interest" description="Disordered" evidence="1">
    <location>
        <begin position="1052"/>
        <end position="1077"/>
    </location>
</feature>
<reference evidence="2" key="1">
    <citation type="submission" date="2018-10" db="EMBL/GenBank/DDBJ databases">
        <title>Effector identification in a new, highly contiguous assembly of the strawberry crown rot pathogen Phytophthora cactorum.</title>
        <authorList>
            <person name="Armitage A.D."/>
            <person name="Nellist C.F."/>
            <person name="Bates H."/>
            <person name="Vickerstaff R.J."/>
            <person name="Harrison R.J."/>
        </authorList>
    </citation>
    <scope>NUCLEOTIDE SEQUENCE</scope>
    <source>
        <strain evidence="2">P415</strain>
    </source>
</reference>
<evidence type="ECO:0000313" key="3">
    <source>
        <dbReference type="Proteomes" id="UP000697107"/>
    </source>
</evidence>
<feature type="compositionally biased region" description="Polar residues" evidence="1">
    <location>
        <begin position="893"/>
        <end position="936"/>
    </location>
</feature>
<feature type="compositionally biased region" description="Basic and acidic residues" evidence="1">
    <location>
        <begin position="1323"/>
        <end position="1333"/>
    </location>
</feature>
<comment type="caution">
    <text evidence="2">The sequence shown here is derived from an EMBL/GenBank/DDBJ whole genome shotgun (WGS) entry which is preliminary data.</text>
</comment>
<feature type="region of interest" description="Disordered" evidence="1">
    <location>
        <begin position="1191"/>
        <end position="1228"/>
    </location>
</feature>
<feature type="compositionally biased region" description="Basic and acidic residues" evidence="1">
    <location>
        <begin position="1003"/>
        <end position="1012"/>
    </location>
</feature>
<dbReference type="VEuPathDB" id="FungiDB:PC110_g13681"/>
<protein>
    <submittedName>
        <fullName evidence="2">Uncharacterized protein</fullName>
    </submittedName>
</protein>
<feature type="compositionally biased region" description="Polar residues" evidence="1">
    <location>
        <begin position="1199"/>
        <end position="1212"/>
    </location>
</feature>
<gene>
    <name evidence="2" type="ORF">PC118_g11699</name>
</gene>
<evidence type="ECO:0000313" key="2">
    <source>
        <dbReference type="EMBL" id="KAG2979550.1"/>
    </source>
</evidence>
<name>A0A8T1G297_9STRA</name>
<proteinExistence type="predicted"/>
<feature type="region of interest" description="Disordered" evidence="1">
    <location>
        <begin position="1102"/>
        <end position="1125"/>
    </location>
</feature>
<dbReference type="VEuPathDB" id="FungiDB:PC110_g13680"/>
<dbReference type="EMBL" id="RCML01000359">
    <property type="protein sequence ID" value="KAG2979550.1"/>
    <property type="molecule type" value="Genomic_DNA"/>
</dbReference>
<feature type="region of interest" description="Disordered" evidence="1">
    <location>
        <begin position="893"/>
        <end position="960"/>
    </location>
</feature>
<feature type="compositionally biased region" description="Low complexity" evidence="1">
    <location>
        <begin position="1154"/>
        <end position="1171"/>
    </location>
</feature>